<reference evidence="1 2" key="1">
    <citation type="journal article" date="2016" name="Mol. Biol. Evol.">
        <title>Comparative Genomics of Early-Diverging Mushroom-Forming Fungi Provides Insights into the Origins of Lignocellulose Decay Capabilities.</title>
        <authorList>
            <person name="Nagy L.G."/>
            <person name="Riley R."/>
            <person name="Tritt A."/>
            <person name="Adam C."/>
            <person name="Daum C."/>
            <person name="Floudas D."/>
            <person name="Sun H."/>
            <person name="Yadav J.S."/>
            <person name="Pangilinan J."/>
            <person name="Larsson K.H."/>
            <person name="Matsuura K."/>
            <person name="Barry K."/>
            <person name="Labutti K."/>
            <person name="Kuo R."/>
            <person name="Ohm R.A."/>
            <person name="Bhattacharya S.S."/>
            <person name="Shirouzu T."/>
            <person name="Yoshinaga Y."/>
            <person name="Martin F.M."/>
            <person name="Grigoriev I.V."/>
            <person name="Hibbett D.S."/>
        </authorList>
    </citation>
    <scope>NUCLEOTIDE SEQUENCE [LARGE SCALE GENOMIC DNA]</scope>
    <source>
        <strain evidence="1 2">CBS 109695</strain>
    </source>
</reference>
<evidence type="ECO:0000313" key="1">
    <source>
        <dbReference type="EMBL" id="KZP19400.1"/>
    </source>
</evidence>
<sequence length="145" mass="15262">MLVAVENDNGLDVQPATEMLLNSASGEGSPGHGSQEEQVMYKGRAAAAAWQWCSYQATNRWSASSSPATSLLFVAANAHSNGHSSNLLAIRQICTSQAWSGIHHGLQTPSFHTTPHPSLCGPCLFCSSPSLAQAQDGCAEKHELG</sequence>
<accession>A0A166HZB7</accession>
<gene>
    <name evidence="1" type="ORF">FIBSPDRAFT_955502</name>
</gene>
<name>A0A166HZB7_9AGAM</name>
<dbReference type="Proteomes" id="UP000076532">
    <property type="component" value="Unassembled WGS sequence"/>
</dbReference>
<organism evidence="1 2">
    <name type="scientific">Athelia psychrophila</name>
    <dbReference type="NCBI Taxonomy" id="1759441"/>
    <lineage>
        <taxon>Eukaryota</taxon>
        <taxon>Fungi</taxon>
        <taxon>Dikarya</taxon>
        <taxon>Basidiomycota</taxon>
        <taxon>Agaricomycotina</taxon>
        <taxon>Agaricomycetes</taxon>
        <taxon>Agaricomycetidae</taxon>
        <taxon>Atheliales</taxon>
        <taxon>Atheliaceae</taxon>
        <taxon>Athelia</taxon>
    </lineage>
</organism>
<proteinExistence type="predicted"/>
<evidence type="ECO:0000313" key="2">
    <source>
        <dbReference type="Proteomes" id="UP000076532"/>
    </source>
</evidence>
<protein>
    <submittedName>
        <fullName evidence="1">Uncharacterized protein</fullName>
    </submittedName>
</protein>
<keyword evidence="2" id="KW-1185">Reference proteome</keyword>
<dbReference type="AlphaFoldDB" id="A0A166HZB7"/>
<dbReference type="EMBL" id="KV417564">
    <property type="protein sequence ID" value="KZP19400.1"/>
    <property type="molecule type" value="Genomic_DNA"/>
</dbReference>